<dbReference type="RefSeq" id="WP_204399811.1">
    <property type="nucleotide sequence ID" value="NZ_JAFBEE010000001.1"/>
</dbReference>
<dbReference type="Proteomes" id="UP001314796">
    <property type="component" value="Unassembled WGS sequence"/>
</dbReference>
<dbReference type="Pfam" id="PF07870">
    <property type="entry name" value="DUF1657"/>
    <property type="match status" value="1"/>
</dbReference>
<dbReference type="InterPro" id="IPR012452">
    <property type="entry name" value="DUF1657"/>
</dbReference>
<organism evidence="1 2">
    <name type="scientific">Alkaliphilus hydrothermalis</name>
    <dbReference type="NCBI Taxonomy" id="1482730"/>
    <lineage>
        <taxon>Bacteria</taxon>
        <taxon>Bacillati</taxon>
        <taxon>Bacillota</taxon>
        <taxon>Clostridia</taxon>
        <taxon>Peptostreptococcales</taxon>
        <taxon>Natronincolaceae</taxon>
        <taxon>Alkaliphilus</taxon>
    </lineage>
</organism>
<keyword evidence="2" id="KW-1185">Reference proteome</keyword>
<evidence type="ECO:0000313" key="2">
    <source>
        <dbReference type="Proteomes" id="UP001314796"/>
    </source>
</evidence>
<evidence type="ECO:0000313" key="1">
    <source>
        <dbReference type="EMBL" id="MBM7613518.1"/>
    </source>
</evidence>
<gene>
    <name evidence="1" type="ORF">JOC73_000026</name>
</gene>
<proteinExistence type="predicted"/>
<dbReference type="EMBL" id="JAFBEE010000001">
    <property type="protein sequence ID" value="MBM7613518.1"/>
    <property type="molecule type" value="Genomic_DNA"/>
</dbReference>
<accession>A0ABS2NKS2</accession>
<comment type="caution">
    <text evidence="1">The sequence shown here is derived from an EMBL/GenBank/DDBJ whole genome shotgun (WGS) entry which is preliminary data.</text>
</comment>
<sequence length="68" mass="7759">MTVASRVKTTVASLKSAEATIKNYALYHPDPNVKKVFNDCHGKMKIMTDEMEKRLKEIELAEPQFKGF</sequence>
<reference evidence="1 2" key="1">
    <citation type="submission" date="2021-01" db="EMBL/GenBank/DDBJ databases">
        <title>Genomic Encyclopedia of Type Strains, Phase IV (KMG-IV): sequencing the most valuable type-strain genomes for metagenomic binning, comparative biology and taxonomic classification.</title>
        <authorList>
            <person name="Goeker M."/>
        </authorList>
    </citation>
    <scope>NUCLEOTIDE SEQUENCE [LARGE SCALE GENOMIC DNA]</scope>
    <source>
        <strain evidence="1 2">DSM 25890</strain>
    </source>
</reference>
<name>A0ABS2NKS2_9FIRM</name>
<protein>
    <submittedName>
        <fullName evidence="1">Uncharacterized protein</fullName>
    </submittedName>
</protein>